<sequence length="79" mass="9423">MKTVEYYGKGTIWKFRASRTFGKFTEEKPRSNEEEPSIRYERTIGSDDLLSVPVEVPSTSSYIKHWEVLQNMKRSFWKK</sequence>
<dbReference type="Proteomes" id="UP000887013">
    <property type="component" value="Unassembled WGS sequence"/>
</dbReference>
<comment type="caution">
    <text evidence="1">The sequence shown here is derived from an EMBL/GenBank/DDBJ whole genome shotgun (WGS) entry which is preliminary data.</text>
</comment>
<evidence type="ECO:0000313" key="2">
    <source>
        <dbReference type="Proteomes" id="UP000887013"/>
    </source>
</evidence>
<evidence type="ECO:0000313" key="1">
    <source>
        <dbReference type="EMBL" id="GFT29641.1"/>
    </source>
</evidence>
<organism evidence="1 2">
    <name type="scientific">Nephila pilipes</name>
    <name type="common">Giant wood spider</name>
    <name type="synonym">Nephila maculata</name>
    <dbReference type="NCBI Taxonomy" id="299642"/>
    <lineage>
        <taxon>Eukaryota</taxon>
        <taxon>Metazoa</taxon>
        <taxon>Ecdysozoa</taxon>
        <taxon>Arthropoda</taxon>
        <taxon>Chelicerata</taxon>
        <taxon>Arachnida</taxon>
        <taxon>Araneae</taxon>
        <taxon>Araneomorphae</taxon>
        <taxon>Entelegynae</taxon>
        <taxon>Araneoidea</taxon>
        <taxon>Nephilidae</taxon>
        <taxon>Nephila</taxon>
    </lineage>
</organism>
<protein>
    <submittedName>
        <fullName evidence="1">Uncharacterized protein</fullName>
    </submittedName>
</protein>
<keyword evidence="2" id="KW-1185">Reference proteome</keyword>
<dbReference type="EMBL" id="BMAW01012636">
    <property type="protein sequence ID" value="GFT29641.1"/>
    <property type="molecule type" value="Genomic_DNA"/>
</dbReference>
<reference evidence="1" key="1">
    <citation type="submission" date="2020-08" db="EMBL/GenBank/DDBJ databases">
        <title>Multicomponent nature underlies the extraordinary mechanical properties of spider dragline silk.</title>
        <authorList>
            <person name="Kono N."/>
            <person name="Nakamura H."/>
            <person name="Mori M."/>
            <person name="Yoshida Y."/>
            <person name="Ohtoshi R."/>
            <person name="Malay A.D."/>
            <person name="Moran D.A.P."/>
            <person name="Tomita M."/>
            <person name="Numata K."/>
            <person name="Arakawa K."/>
        </authorList>
    </citation>
    <scope>NUCLEOTIDE SEQUENCE</scope>
</reference>
<proteinExistence type="predicted"/>
<name>A0A8X6TNF0_NEPPI</name>
<gene>
    <name evidence="1" type="ORF">NPIL_253481</name>
</gene>
<dbReference type="AlphaFoldDB" id="A0A8X6TNF0"/>
<accession>A0A8X6TNF0</accession>